<dbReference type="AlphaFoldDB" id="A0A1V4HSF2"/>
<organism evidence="1 2">
    <name type="scientific">Paenibacillus ferrarius</name>
    <dbReference type="NCBI Taxonomy" id="1469647"/>
    <lineage>
        <taxon>Bacteria</taxon>
        <taxon>Bacillati</taxon>
        <taxon>Bacillota</taxon>
        <taxon>Bacilli</taxon>
        <taxon>Bacillales</taxon>
        <taxon>Paenibacillaceae</taxon>
        <taxon>Paenibacillus</taxon>
    </lineage>
</organism>
<accession>A0A1V4HSF2</accession>
<dbReference type="EMBL" id="MBTG01000001">
    <property type="protein sequence ID" value="OPH61850.1"/>
    <property type="molecule type" value="Genomic_DNA"/>
</dbReference>
<name>A0A1V4HSF2_9BACL</name>
<dbReference type="STRING" id="1469647.BC351_01000"/>
<reference evidence="2" key="1">
    <citation type="submission" date="2016-07" db="EMBL/GenBank/DDBJ databases">
        <authorList>
            <person name="Florea S."/>
            <person name="Webb J.S."/>
            <person name="Jaromczyk J."/>
            <person name="Schardl C.L."/>
        </authorList>
    </citation>
    <scope>NUCLEOTIDE SEQUENCE [LARGE SCALE GENOMIC DNA]</scope>
    <source>
        <strain evidence="2">CY1</strain>
    </source>
</reference>
<proteinExistence type="predicted"/>
<protein>
    <submittedName>
        <fullName evidence="1">Uncharacterized protein</fullName>
    </submittedName>
</protein>
<evidence type="ECO:0000313" key="1">
    <source>
        <dbReference type="EMBL" id="OPH61850.1"/>
    </source>
</evidence>
<dbReference type="RefSeq" id="WP_079408850.1">
    <property type="nucleotide sequence ID" value="NZ_MBTG01000001.1"/>
</dbReference>
<dbReference type="Proteomes" id="UP000190626">
    <property type="component" value="Unassembled WGS sequence"/>
</dbReference>
<sequence length="104" mass="12374">MRGIRLHKLNQFDIFTIDVLCTDFPDLMIRDEDEVYCTPSNDGKNLLIIETDLDEINCLFRVFKRSFLYGNHAFTMIVSQTKDEKRNKVEEDEEIDKFLEKVLH</sequence>
<keyword evidence="2" id="KW-1185">Reference proteome</keyword>
<evidence type="ECO:0000313" key="2">
    <source>
        <dbReference type="Proteomes" id="UP000190626"/>
    </source>
</evidence>
<comment type="caution">
    <text evidence="1">The sequence shown here is derived from an EMBL/GenBank/DDBJ whole genome shotgun (WGS) entry which is preliminary data.</text>
</comment>
<gene>
    <name evidence="1" type="ORF">BC351_01000</name>
</gene>